<dbReference type="GO" id="GO:0003677">
    <property type="term" value="F:DNA binding"/>
    <property type="evidence" value="ECO:0007669"/>
    <property type="project" value="UniProtKB-KW"/>
</dbReference>
<dbReference type="InterPro" id="IPR007168">
    <property type="entry name" value="Phageshock_PspC_N"/>
</dbReference>
<evidence type="ECO:0000256" key="4">
    <source>
        <dbReference type="ARBA" id="ARBA00022989"/>
    </source>
</evidence>
<evidence type="ECO:0000256" key="2">
    <source>
        <dbReference type="ARBA" id="ARBA00022475"/>
    </source>
</evidence>
<keyword evidence="4 6" id="KW-1133">Transmembrane helix</keyword>
<reference evidence="8 9" key="1">
    <citation type="submission" date="2015-02" db="EMBL/GenBank/DDBJ databases">
        <title>Evolution of amylase-binding proteins of oral streptococcal species.</title>
        <authorList>
            <person name="Haase E.M."/>
        </authorList>
    </citation>
    <scope>NUCLEOTIDE SEQUENCE [LARGE SCALE GENOMIC DNA]</scope>
    <source>
        <strain evidence="8 9">UC921A</strain>
    </source>
</reference>
<gene>
    <name evidence="8" type="ORF">TZ94_00505</name>
</gene>
<accession>A0A0F2E6N3</accession>
<feature type="domain" description="Phage shock protein PspC N-terminal" evidence="7">
    <location>
        <begin position="3"/>
        <end position="59"/>
    </location>
</feature>
<dbReference type="AlphaFoldDB" id="A0A0F2E6N3"/>
<evidence type="ECO:0000256" key="3">
    <source>
        <dbReference type="ARBA" id="ARBA00022692"/>
    </source>
</evidence>
<organism evidence="8 9">
    <name type="scientific">Streptococcus infantis</name>
    <dbReference type="NCBI Taxonomy" id="68892"/>
    <lineage>
        <taxon>Bacteria</taxon>
        <taxon>Bacillati</taxon>
        <taxon>Bacillota</taxon>
        <taxon>Bacilli</taxon>
        <taxon>Lactobacillales</taxon>
        <taxon>Streptococcaceae</taxon>
        <taxon>Streptococcus</taxon>
    </lineage>
</organism>
<comment type="subcellular location">
    <subcellularLocation>
        <location evidence="1">Cell membrane</location>
        <topology evidence="1">Single-pass membrane protein</topology>
    </subcellularLocation>
</comment>
<feature type="transmembrane region" description="Helical" evidence="6">
    <location>
        <begin position="34"/>
        <end position="57"/>
    </location>
</feature>
<dbReference type="Proteomes" id="UP000033489">
    <property type="component" value="Unassembled WGS sequence"/>
</dbReference>
<evidence type="ECO:0000313" key="8">
    <source>
        <dbReference type="EMBL" id="KJQ77920.1"/>
    </source>
</evidence>
<keyword evidence="8" id="KW-0238">DNA-binding</keyword>
<dbReference type="Pfam" id="PF04024">
    <property type="entry name" value="PspC"/>
    <property type="match status" value="1"/>
</dbReference>
<dbReference type="PATRIC" id="fig|28037.216.peg.479"/>
<proteinExistence type="predicted"/>
<dbReference type="PANTHER" id="PTHR33885:SF3">
    <property type="entry name" value="PHAGE SHOCK PROTEIN C"/>
    <property type="match status" value="1"/>
</dbReference>
<evidence type="ECO:0000313" key="9">
    <source>
        <dbReference type="Proteomes" id="UP000033489"/>
    </source>
</evidence>
<protein>
    <submittedName>
        <fullName evidence="8">DNA-binding transcriptional activator PspC</fullName>
    </submittedName>
</protein>
<comment type="caution">
    <text evidence="8">The sequence shown here is derived from an EMBL/GenBank/DDBJ whole genome shotgun (WGS) entry which is preliminary data.</text>
</comment>
<keyword evidence="3 6" id="KW-0812">Transmembrane</keyword>
<sequence>MDKRLVRNVQDKKIGGVCAGLADYFNMDPMLVRVLWILFTLAGGSGLLAYAILYFILPEGGAEA</sequence>
<dbReference type="OrthoDB" id="9815286at2"/>
<evidence type="ECO:0000256" key="1">
    <source>
        <dbReference type="ARBA" id="ARBA00004162"/>
    </source>
</evidence>
<dbReference type="PANTHER" id="PTHR33885">
    <property type="entry name" value="PHAGE SHOCK PROTEIN C"/>
    <property type="match status" value="1"/>
</dbReference>
<evidence type="ECO:0000256" key="6">
    <source>
        <dbReference type="SAM" id="Phobius"/>
    </source>
</evidence>
<dbReference type="InterPro" id="IPR052027">
    <property type="entry name" value="PspC"/>
</dbReference>
<dbReference type="RefSeq" id="WP_045613849.1">
    <property type="nucleotide sequence ID" value="NZ_JYGT01000006.1"/>
</dbReference>
<name>A0A0F2E6N3_9STRE</name>
<keyword evidence="2" id="KW-1003">Cell membrane</keyword>
<dbReference type="GO" id="GO:0005886">
    <property type="term" value="C:plasma membrane"/>
    <property type="evidence" value="ECO:0007669"/>
    <property type="project" value="UniProtKB-SubCell"/>
</dbReference>
<evidence type="ECO:0000256" key="5">
    <source>
        <dbReference type="ARBA" id="ARBA00023136"/>
    </source>
</evidence>
<keyword evidence="5 6" id="KW-0472">Membrane</keyword>
<evidence type="ECO:0000259" key="7">
    <source>
        <dbReference type="Pfam" id="PF04024"/>
    </source>
</evidence>
<dbReference type="EMBL" id="JYGT01000006">
    <property type="protein sequence ID" value="KJQ77920.1"/>
    <property type="molecule type" value="Genomic_DNA"/>
</dbReference>